<dbReference type="GO" id="GO:0046872">
    <property type="term" value="F:metal ion binding"/>
    <property type="evidence" value="ECO:0007669"/>
    <property type="project" value="UniProtKB-KW"/>
</dbReference>
<keyword evidence="5 23" id="KW-0645">Protease</keyword>
<evidence type="ECO:0000256" key="18">
    <source>
        <dbReference type="ARBA" id="ARBA00032290"/>
    </source>
</evidence>
<dbReference type="Gene3D" id="3.10.170.20">
    <property type="match status" value="1"/>
</dbReference>
<keyword evidence="24" id="KW-1185">Reference proteome</keyword>
<keyword evidence="14" id="KW-1015">Disulfide bond</keyword>
<evidence type="ECO:0000256" key="13">
    <source>
        <dbReference type="ARBA" id="ARBA00023145"/>
    </source>
</evidence>
<evidence type="ECO:0000256" key="7">
    <source>
        <dbReference type="ARBA" id="ARBA00022729"/>
    </source>
</evidence>
<feature type="compositionally biased region" description="Polar residues" evidence="21">
    <location>
        <begin position="834"/>
        <end position="886"/>
    </location>
</feature>
<dbReference type="VEuPathDB" id="TriTrypDB:TM35_000701110"/>
<protein>
    <recommendedName>
        <fullName evidence="4">leishmanolysin</fullName>
        <ecNumber evidence="4">3.4.24.36</ecNumber>
    </recommendedName>
    <alternativeName>
        <fullName evidence="17">Cell surface protease</fullName>
    </alternativeName>
    <alternativeName>
        <fullName evidence="18">Major surface glycoprotein</fullName>
    </alternativeName>
    <alternativeName>
        <fullName evidence="16">Protein gp63</fullName>
    </alternativeName>
</protein>
<feature type="region of interest" description="Disordered" evidence="21">
    <location>
        <begin position="545"/>
        <end position="890"/>
    </location>
</feature>
<dbReference type="Gene3D" id="2.30.34.10">
    <property type="entry name" value="Leishmanolysin domain 4"/>
    <property type="match status" value="1"/>
</dbReference>
<feature type="compositionally biased region" description="Low complexity" evidence="21">
    <location>
        <begin position="797"/>
        <end position="807"/>
    </location>
</feature>
<evidence type="ECO:0000256" key="8">
    <source>
        <dbReference type="ARBA" id="ARBA00022801"/>
    </source>
</evidence>
<dbReference type="GO" id="GO:0005737">
    <property type="term" value="C:cytoplasm"/>
    <property type="evidence" value="ECO:0007669"/>
    <property type="project" value="TreeGrafter"/>
</dbReference>
<evidence type="ECO:0000256" key="2">
    <source>
        <dbReference type="ARBA" id="ARBA00004370"/>
    </source>
</evidence>
<evidence type="ECO:0000256" key="1">
    <source>
        <dbReference type="ARBA" id="ARBA00001249"/>
    </source>
</evidence>
<comment type="cofactor">
    <cofactor evidence="20">
        <name>Zn(2+)</name>
        <dbReference type="ChEBI" id="CHEBI:29105"/>
    </cofactor>
    <text evidence="20">Binds 1 zinc ion per subunit.</text>
</comment>
<dbReference type="OrthoDB" id="527990at2759"/>
<keyword evidence="13" id="KW-0865">Zymogen</keyword>
<dbReference type="AlphaFoldDB" id="A0A1X0NFL1"/>
<dbReference type="PRINTS" id="PR00782">
    <property type="entry name" value="LSHMANOLYSIN"/>
</dbReference>
<evidence type="ECO:0000256" key="11">
    <source>
        <dbReference type="ARBA" id="ARBA00023049"/>
    </source>
</evidence>
<keyword evidence="8" id="KW-0378">Hydrolase</keyword>
<keyword evidence="10" id="KW-0130">Cell adhesion</keyword>
<evidence type="ECO:0000256" key="16">
    <source>
        <dbReference type="ARBA" id="ARBA00030640"/>
    </source>
</evidence>
<evidence type="ECO:0000256" key="4">
    <source>
        <dbReference type="ARBA" id="ARBA00012397"/>
    </source>
</evidence>
<evidence type="ECO:0000256" key="3">
    <source>
        <dbReference type="ARBA" id="ARBA00005860"/>
    </source>
</evidence>
<comment type="caution">
    <text evidence="23">The sequence shown here is derived from an EMBL/GenBank/DDBJ whole genome shotgun (WGS) entry which is preliminary data.</text>
</comment>
<evidence type="ECO:0000256" key="5">
    <source>
        <dbReference type="ARBA" id="ARBA00022670"/>
    </source>
</evidence>
<feature type="signal peptide" evidence="22">
    <location>
        <begin position="1"/>
        <end position="20"/>
    </location>
</feature>
<comment type="similarity">
    <text evidence="3">Belongs to the peptidase M8 family.</text>
</comment>
<dbReference type="GO" id="GO:0004222">
    <property type="term" value="F:metalloendopeptidase activity"/>
    <property type="evidence" value="ECO:0007669"/>
    <property type="project" value="InterPro"/>
</dbReference>
<feature type="binding site" evidence="20">
    <location>
        <position position="228"/>
    </location>
    <ligand>
        <name>Zn(2+)</name>
        <dbReference type="ChEBI" id="CHEBI:29105"/>
        <note>catalytic</note>
    </ligand>
</feature>
<keyword evidence="7 22" id="KW-0732">Signal</keyword>
<evidence type="ECO:0000256" key="17">
    <source>
        <dbReference type="ARBA" id="ARBA00030707"/>
    </source>
</evidence>
<keyword evidence="15" id="KW-0325">Glycoprotein</keyword>
<evidence type="ECO:0000256" key="21">
    <source>
        <dbReference type="SAM" id="MobiDB-lite"/>
    </source>
</evidence>
<feature type="binding site" evidence="20">
    <location>
        <position position="224"/>
    </location>
    <ligand>
        <name>Zn(2+)</name>
        <dbReference type="ChEBI" id="CHEBI:29105"/>
        <note>catalytic</note>
    </ligand>
</feature>
<dbReference type="Gene3D" id="2.10.55.10">
    <property type="entry name" value="Leishmanolysin domain 3"/>
    <property type="match status" value="1"/>
</dbReference>
<dbReference type="PANTHER" id="PTHR10942">
    <property type="entry name" value="LEISHMANOLYSIN-LIKE PEPTIDASE"/>
    <property type="match status" value="1"/>
</dbReference>
<dbReference type="Gene3D" id="3.90.132.10">
    <property type="entry name" value="Leishmanolysin , domain 2"/>
    <property type="match status" value="1"/>
</dbReference>
<evidence type="ECO:0000256" key="6">
    <source>
        <dbReference type="ARBA" id="ARBA00022723"/>
    </source>
</evidence>
<feature type="compositionally biased region" description="Low complexity" evidence="21">
    <location>
        <begin position="766"/>
        <end position="779"/>
    </location>
</feature>
<evidence type="ECO:0000256" key="12">
    <source>
        <dbReference type="ARBA" id="ARBA00023136"/>
    </source>
</evidence>
<feature type="active site" evidence="19">
    <location>
        <position position="225"/>
    </location>
</feature>
<dbReference type="PANTHER" id="PTHR10942:SF0">
    <property type="entry name" value="LEISHMANOLYSIN-LIKE PEPTIDASE"/>
    <property type="match status" value="1"/>
</dbReference>
<feature type="chain" id="PRO_5013321200" description="leishmanolysin" evidence="22">
    <location>
        <begin position="21"/>
        <end position="944"/>
    </location>
</feature>
<comment type="catalytic activity">
    <reaction evidence="1">
        <text>Preference for hydrophobic residues at P1 and P1' and basic residues at P2' and P3'. A model nonapeptide is cleaved at -Ala-Tyr-|-Leu-Lys-Lys-.</text>
        <dbReference type="EC" id="3.4.24.36"/>
    </reaction>
</comment>
<evidence type="ECO:0000256" key="14">
    <source>
        <dbReference type="ARBA" id="ARBA00023157"/>
    </source>
</evidence>
<dbReference type="GeneID" id="39990979"/>
<comment type="subcellular location">
    <subcellularLocation>
        <location evidence="2">Membrane</location>
    </subcellularLocation>
</comment>
<evidence type="ECO:0000313" key="24">
    <source>
        <dbReference type="Proteomes" id="UP000192257"/>
    </source>
</evidence>
<dbReference type="RefSeq" id="XP_028877513.1">
    <property type="nucleotide sequence ID" value="XM_029031199.1"/>
</dbReference>
<dbReference type="SUPFAM" id="SSF55486">
    <property type="entry name" value="Metalloproteases ('zincins'), catalytic domain"/>
    <property type="match status" value="1"/>
</dbReference>
<evidence type="ECO:0000256" key="10">
    <source>
        <dbReference type="ARBA" id="ARBA00022889"/>
    </source>
</evidence>
<evidence type="ECO:0000256" key="9">
    <source>
        <dbReference type="ARBA" id="ARBA00022833"/>
    </source>
</evidence>
<dbReference type="EC" id="3.4.24.36" evidence="4"/>
<dbReference type="GO" id="GO:0016020">
    <property type="term" value="C:membrane"/>
    <property type="evidence" value="ECO:0007669"/>
    <property type="project" value="UniProtKB-SubCell"/>
</dbReference>
<feature type="compositionally biased region" description="Basic and acidic residues" evidence="21">
    <location>
        <begin position="808"/>
        <end position="820"/>
    </location>
</feature>
<dbReference type="GO" id="GO:0006508">
    <property type="term" value="P:proteolysis"/>
    <property type="evidence" value="ECO:0007669"/>
    <property type="project" value="UniProtKB-KW"/>
</dbReference>
<evidence type="ECO:0000313" key="23">
    <source>
        <dbReference type="EMBL" id="ORC83447.1"/>
    </source>
</evidence>
<feature type="compositionally biased region" description="Basic and acidic residues" evidence="21">
    <location>
        <begin position="545"/>
        <end position="584"/>
    </location>
</feature>
<gene>
    <name evidence="23" type="ORF">TM35_000701110</name>
</gene>
<dbReference type="EMBL" id="NBCO01000070">
    <property type="protein sequence ID" value="ORC83447.1"/>
    <property type="molecule type" value="Genomic_DNA"/>
</dbReference>
<evidence type="ECO:0000256" key="19">
    <source>
        <dbReference type="PIRSR" id="PIRSR601577-1"/>
    </source>
</evidence>
<name>A0A1X0NFL1_9TRYP</name>
<evidence type="ECO:0000256" key="20">
    <source>
        <dbReference type="PIRSR" id="PIRSR601577-2"/>
    </source>
</evidence>
<evidence type="ECO:0000256" key="22">
    <source>
        <dbReference type="SAM" id="SignalP"/>
    </source>
</evidence>
<dbReference type="InterPro" id="IPR001577">
    <property type="entry name" value="Peptidase_M8"/>
</dbReference>
<dbReference type="Proteomes" id="UP000192257">
    <property type="component" value="Unassembled WGS sequence"/>
</dbReference>
<evidence type="ECO:0000256" key="15">
    <source>
        <dbReference type="ARBA" id="ARBA00023180"/>
    </source>
</evidence>
<organism evidence="23 24">
    <name type="scientific">Trypanosoma theileri</name>
    <dbReference type="NCBI Taxonomy" id="67003"/>
    <lineage>
        <taxon>Eukaryota</taxon>
        <taxon>Discoba</taxon>
        <taxon>Euglenozoa</taxon>
        <taxon>Kinetoplastea</taxon>
        <taxon>Metakinetoplastina</taxon>
        <taxon>Trypanosomatida</taxon>
        <taxon>Trypanosomatidae</taxon>
        <taxon>Trypanosoma</taxon>
    </lineage>
</organism>
<dbReference type="GO" id="GO:0007155">
    <property type="term" value="P:cell adhesion"/>
    <property type="evidence" value="ECO:0007669"/>
    <property type="project" value="UniProtKB-KW"/>
</dbReference>
<sequence>MRRLLCTALLLLCCAYGCIAAVVQPLPQTGQGPWDTYTVAVTGEPDLEKKKEFKPIRFAVSAKEIDRVLAYCNRYEEYALDEVQDEILYGFKLDVSKHWDDFCEKVENEVTPEKKKKLLREVLPAALKLHSERLSVKHEDKLALTSENKDSYPVLPNCSGVSIPKEHLSGISDADFMLYVGLTDEYVPVQICSKNAEGRPTSALIKFVPKEIAVTRHFIRFTAHEVAHALGFETETMMKHGVIEENPGGDKKVPLVKSTTVIKEMKEHYGCSDDKCDDEIKKVAFENEPSKDAPLHWERRIAKDELMSTYTPDLDVTGAYYTSLTLAVFDSMPFYKASFDMAENMSWGKDAGCDFLKGGDEKKDEIIQKHNEMFCKRSELILECTSDRFALGRCTKDIELKGSPFEYAYFNHFFFTETDERELMDGYPFIKPIDWTNCENGRVNLMPGSFVGSESRCLKGENLELKEEREEKVTVRGICADVKCDDGKVKVKYNGSEIWHICTDDEKINVENSPDLKSGGSIFCPKYSEVCNEKKNNATEFPIVYDKDERERMDKEDKEEEEKQRKEADRKKKEEEEERGRAEELLSPLGSAARAVEENVESPVRPAPRAENGAQDSSGSKSGALPHKEPLVMEEEKKQKVEQQGQQSPRLQSIPKEEPSARSDVLPKNEKDSHETSKVRNQSGAPGVNEQDVATNVRPSSVVNEKNPVQISSSNNDNEVSQQQPPGVAQKNPSDSKTPEVEKMPDSKITIPAPYGPSFEAPKPVVPESTVVTVEPTPSIKEDKKNNTAENTKQVHGTSSQSTSQGGKNDERNTTVDPTHHPNSTSPDNEKNNETIVNTDNKTTTSTDPVENAQTETSVTGTPSPTDSNNTDGHNINSISATSPVNEKTAAADPATLTGLNTQMGQVMNHTNAFAVVGADSSIATSYQITLLLLLCALVALASP</sequence>
<dbReference type="Pfam" id="PF01457">
    <property type="entry name" value="Peptidase_M8"/>
    <property type="match status" value="1"/>
</dbReference>
<accession>A0A1X0NFL1</accession>
<reference evidence="23 24" key="1">
    <citation type="submission" date="2017-03" db="EMBL/GenBank/DDBJ databases">
        <title>An alternative strategy for trypanosome survival in the mammalian bloodstream revealed through genome and transcriptome analysis of the ubiquitous bovine parasite Trypanosoma (Megatrypanum) theileri.</title>
        <authorList>
            <person name="Kelly S."/>
            <person name="Ivens A."/>
            <person name="Mott A."/>
            <person name="O'Neill E."/>
            <person name="Emms D."/>
            <person name="Macleod O."/>
            <person name="Voorheis P."/>
            <person name="Matthews J."/>
            <person name="Matthews K."/>
            <person name="Carrington M."/>
        </authorList>
    </citation>
    <scope>NUCLEOTIDE SEQUENCE [LARGE SCALE GENOMIC DNA]</scope>
    <source>
        <strain evidence="23">Edinburgh</strain>
    </source>
</reference>
<feature type="compositionally biased region" description="Basic and acidic residues" evidence="21">
    <location>
        <begin position="655"/>
        <end position="678"/>
    </location>
</feature>
<keyword evidence="11 20" id="KW-0482">Metalloprotease</keyword>
<feature type="compositionally biased region" description="Basic and acidic residues" evidence="21">
    <location>
        <begin position="626"/>
        <end position="641"/>
    </location>
</feature>
<keyword evidence="6 20" id="KW-0479">Metal-binding</keyword>
<keyword evidence="9 20" id="KW-0862">Zinc</keyword>
<feature type="compositionally biased region" description="Polar residues" evidence="21">
    <location>
        <begin position="692"/>
        <end position="736"/>
    </location>
</feature>
<feature type="compositionally biased region" description="Basic and acidic residues" evidence="21">
    <location>
        <begin position="737"/>
        <end position="746"/>
    </location>
</feature>
<feature type="binding site" evidence="20">
    <location>
        <position position="296"/>
    </location>
    <ligand>
        <name>Zn(2+)</name>
        <dbReference type="ChEBI" id="CHEBI:29105"/>
        <note>catalytic</note>
    </ligand>
</feature>
<proteinExistence type="inferred from homology"/>
<keyword evidence="12" id="KW-0472">Membrane</keyword>